<evidence type="ECO:0000256" key="5">
    <source>
        <dbReference type="ARBA" id="ARBA00023242"/>
    </source>
</evidence>
<feature type="domain" description="BRCT" evidence="7">
    <location>
        <begin position="231"/>
        <end position="295"/>
    </location>
</feature>
<dbReference type="PANTHER" id="PTHR23196:SF34">
    <property type="entry name" value="MEDIATOR OF DNA DAMAGE CHECKPOINT PROTEIN 1"/>
    <property type="match status" value="1"/>
</dbReference>
<evidence type="ECO:0000256" key="1">
    <source>
        <dbReference type="ARBA" id="ARBA00004123"/>
    </source>
</evidence>
<feature type="compositionally biased region" description="Acidic residues" evidence="6">
    <location>
        <begin position="22"/>
        <end position="31"/>
    </location>
</feature>
<dbReference type="PROSITE" id="PS50172">
    <property type="entry name" value="BRCT"/>
    <property type="match status" value="1"/>
</dbReference>
<dbReference type="GO" id="GO:0006281">
    <property type="term" value="P:DNA repair"/>
    <property type="evidence" value="ECO:0007669"/>
    <property type="project" value="UniProtKB-KW"/>
</dbReference>
<keyword evidence="9" id="KW-1185">Reference proteome</keyword>
<dbReference type="Gene3D" id="3.40.50.10190">
    <property type="entry name" value="BRCT domain"/>
    <property type="match status" value="1"/>
</dbReference>
<feature type="region of interest" description="Disordered" evidence="6">
    <location>
        <begin position="74"/>
        <end position="225"/>
    </location>
</feature>
<dbReference type="PANTHER" id="PTHR23196">
    <property type="entry name" value="PAX TRANSCRIPTION ACTIVATION DOMAIN INTERACTING PROTEIN"/>
    <property type="match status" value="1"/>
</dbReference>
<evidence type="ECO:0000256" key="2">
    <source>
        <dbReference type="ARBA" id="ARBA00022553"/>
    </source>
</evidence>
<dbReference type="AlphaFoldDB" id="A0A7L1R5Q5"/>
<dbReference type="Proteomes" id="UP000546986">
    <property type="component" value="Unassembled WGS sequence"/>
</dbReference>
<evidence type="ECO:0000259" key="7">
    <source>
        <dbReference type="PROSITE" id="PS50172"/>
    </source>
</evidence>
<gene>
    <name evidence="8" type="primary">Mdc1</name>
    <name evidence="8" type="ORF">CISJUN_R15447</name>
</gene>
<dbReference type="CDD" id="cd17744">
    <property type="entry name" value="BRCT_MDC1_rpt1"/>
    <property type="match status" value="1"/>
</dbReference>
<keyword evidence="4" id="KW-0234">DNA repair</keyword>
<feature type="non-terminal residue" evidence="8">
    <location>
        <position position="1"/>
    </location>
</feature>
<dbReference type="InterPro" id="IPR001357">
    <property type="entry name" value="BRCT_dom"/>
</dbReference>
<feature type="non-terminal residue" evidence="8">
    <location>
        <position position="295"/>
    </location>
</feature>
<evidence type="ECO:0000256" key="3">
    <source>
        <dbReference type="ARBA" id="ARBA00022763"/>
    </source>
</evidence>
<evidence type="ECO:0000313" key="8">
    <source>
        <dbReference type="EMBL" id="NXO31506.1"/>
    </source>
</evidence>
<dbReference type="GO" id="GO:0005634">
    <property type="term" value="C:nucleus"/>
    <property type="evidence" value="ECO:0007669"/>
    <property type="project" value="UniProtKB-SubCell"/>
</dbReference>
<evidence type="ECO:0000256" key="4">
    <source>
        <dbReference type="ARBA" id="ARBA00023204"/>
    </source>
</evidence>
<proteinExistence type="predicted"/>
<name>A0A7L1R5Q5_9PASS</name>
<accession>A0A7L1R5Q5</accession>
<dbReference type="EMBL" id="VXBR01011356">
    <property type="protein sequence ID" value="NXO31506.1"/>
    <property type="molecule type" value="Genomic_DNA"/>
</dbReference>
<organism evidence="8 9">
    <name type="scientific">Cisticola juncidis</name>
    <dbReference type="NCBI Taxonomy" id="52622"/>
    <lineage>
        <taxon>Eukaryota</taxon>
        <taxon>Metazoa</taxon>
        <taxon>Chordata</taxon>
        <taxon>Craniata</taxon>
        <taxon>Vertebrata</taxon>
        <taxon>Euteleostomi</taxon>
        <taxon>Archelosauria</taxon>
        <taxon>Archosauria</taxon>
        <taxon>Dinosauria</taxon>
        <taxon>Saurischia</taxon>
        <taxon>Theropoda</taxon>
        <taxon>Coelurosauria</taxon>
        <taxon>Aves</taxon>
        <taxon>Neognathae</taxon>
        <taxon>Neoaves</taxon>
        <taxon>Telluraves</taxon>
        <taxon>Australaves</taxon>
        <taxon>Passeriformes</taxon>
        <taxon>Sylvioidea</taxon>
        <taxon>Cisticolidae</taxon>
        <taxon>Cisticola</taxon>
    </lineage>
</organism>
<comment type="subcellular location">
    <subcellularLocation>
        <location evidence="1">Nucleus</location>
    </subcellularLocation>
</comment>
<dbReference type="SUPFAM" id="SSF52113">
    <property type="entry name" value="BRCT domain"/>
    <property type="match status" value="1"/>
</dbReference>
<dbReference type="Pfam" id="PF16770">
    <property type="entry name" value="RTT107_BRCT_5"/>
    <property type="match status" value="1"/>
</dbReference>
<keyword evidence="5" id="KW-0539">Nucleus</keyword>
<keyword evidence="3" id="KW-0227">DNA damage</keyword>
<feature type="compositionally biased region" description="Acidic residues" evidence="6">
    <location>
        <begin position="74"/>
        <end position="85"/>
    </location>
</feature>
<protein>
    <submittedName>
        <fullName evidence="8">MDC1 protein</fullName>
    </submittedName>
</protein>
<feature type="region of interest" description="Disordered" evidence="6">
    <location>
        <begin position="21"/>
        <end position="40"/>
    </location>
</feature>
<evidence type="ECO:0000256" key="6">
    <source>
        <dbReference type="SAM" id="MobiDB-lite"/>
    </source>
</evidence>
<dbReference type="InterPro" id="IPR051579">
    <property type="entry name" value="DDR_Transcriptional_Reg"/>
</dbReference>
<comment type="caution">
    <text evidence="8">The sequence shown here is derived from an EMBL/GenBank/DDBJ whole genome shotgun (WGS) entry which is preliminary data.</text>
</comment>
<evidence type="ECO:0000313" key="9">
    <source>
        <dbReference type="Proteomes" id="UP000546986"/>
    </source>
</evidence>
<dbReference type="InterPro" id="IPR036420">
    <property type="entry name" value="BRCT_dom_sf"/>
</dbReference>
<reference evidence="8 9" key="1">
    <citation type="submission" date="2019-09" db="EMBL/GenBank/DDBJ databases">
        <title>Bird 10,000 Genomes (B10K) Project - Family phase.</title>
        <authorList>
            <person name="Zhang G."/>
        </authorList>
    </citation>
    <scope>NUCLEOTIDE SEQUENCE [LARGE SCALE GENOMIC DNA]</scope>
    <source>
        <strain evidence="8">B10K-DU-002-30</strain>
        <tissue evidence="8">Muscle</tissue>
    </source>
</reference>
<keyword evidence="2" id="KW-0597">Phosphoprotein</keyword>
<sequence length="295" mass="31597">AETPNPDVLWARNGHRTLLVDSDTDVEEEGPNPDVGPQKLLKMTQNVPETPDMGLATPNPDAPWLQNGCRMLVEESDTDVEEEKADPDVESPKQPKVTQNIPETPDVVAKTPNPDVPGPKISCCVLGSPWQPLPQVRRSQRLAKSRGGGASAGSTPTQKEPYQEPKPRPSPRPRPQSRREPAGPGLEQATLSIPIKGDGRGSSSAPPPQEEEPAEGAKRSLRPRAVPGPAQIRVLFTGLVASPALLVALRTLGGTEATSATDCTHLVTDGIRRTLKFLCALGRGIPIVTPQWLLQ</sequence>